<dbReference type="NCBIfam" id="TIGR04313">
    <property type="entry name" value="aro_clust_Mycop"/>
    <property type="match status" value="1"/>
</dbReference>
<name>A0A084EGG7_MYCCA</name>
<dbReference type="EMBL" id="JFDO01000035">
    <property type="protein sequence ID" value="KEZ17059.1"/>
    <property type="molecule type" value="Genomic_DNA"/>
</dbReference>
<proteinExistence type="predicted"/>
<dbReference type="InterPro" id="IPR027593">
    <property type="entry name" value="Aro_clust"/>
</dbReference>
<sequence>MKKNNKKVLTYISILFAIIPFVVLPFLLITNKTKQNNYIFKPVDGFNININVDDIKISQTKEMIDVLLANTFKSNIAKLDIFFKSQTQKSQTQILFKKIKELSEAYKKNQDSIHLQRLFDFYSENWLFLLSNISKFEYKPLDFWKLKQENKHSQRFLDKIKKENLPKKTFIFKDNYFNKYFLGEESKHGNNNVYYLRKDKLIFRLLISKNDQKVVIDKIILFNQSEHNIISLEVISNILHAVIHKDEIHSTFEKEIVDEYNLPLLGIFLLGEQNEKV</sequence>
<gene>
    <name evidence="2" type="ORF">MCAPa_8040</name>
</gene>
<evidence type="ECO:0000313" key="3">
    <source>
        <dbReference type="Proteomes" id="UP000028533"/>
    </source>
</evidence>
<protein>
    <recommendedName>
        <fullName evidence="4">Transmembrane protein</fullName>
    </recommendedName>
</protein>
<accession>A0A084EGG7</accession>
<dbReference type="Proteomes" id="UP000028533">
    <property type="component" value="Unassembled WGS sequence"/>
</dbReference>
<evidence type="ECO:0000256" key="1">
    <source>
        <dbReference type="SAM" id="Phobius"/>
    </source>
</evidence>
<evidence type="ECO:0008006" key="4">
    <source>
        <dbReference type="Google" id="ProtNLM"/>
    </source>
</evidence>
<comment type="caution">
    <text evidence="2">The sequence shown here is derived from an EMBL/GenBank/DDBJ whole genome shotgun (WGS) entry which is preliminary data.</text>
</comment>
<reference evidence="2 3" key="1">
    <citation type="submission" date="2014-02" db="EMBL/GenBank/DDBJ databases">
        <title>Genome sequence of Mycoplasma capricolum subsp. capricolum strain 14232.</title>
        <authorList>
            <person name="Sirand-Pugnet P."/>
            <person name="Breton M."/>
            <person name="Dordet-Frisoni E."/>
            <person name="Baranowski E."/>
            <person name="Barre A."/>
            <person name="Couture C."/>
            <person name="Dupuy V."/>
            <person name="Gaurivaud P."/>
            <person name="Jacob D."/>
            <person name="Lemaitre C."/>
            <person name="Manso-Silvan L."/>
            <person name="Nikolski M."/>
            <person name="Nouvel L.-X."/>
            <person name="Poumarat F."/>
            <person name="Tardy F."/>
            <person name="Thebault P."/>
            <person name="Theil S."/>
            <person name="Citti C."/>
            <person name="Thiaucourt F."/>
            <person name="Blanchard A."/>
        </authorList>
    </citation>
    <scope>NUCLEOTIDE SEQUENCE [LARGE SCALE GENOMIC DNA]</scope>
    <source>
        <strain evidence="2 3">14232</strain>
    </source>
</reference>
<dbReference type="AlphaFoldDB" id="A0A084EGG7"/>
<feature type="transmembrane region" description="Helical" evidence="1">
    <location>
        <begin position="9"/>
        <end position="29"/>
    </location>
</feature>
<dbReference type="RefSeq" id="WP_036432498.1">
    <property type="nucleotide sequence ID" value="NZ_JFDO01000035.1"/>
</dbReference>
<keyword evidence="1" id="KW-0812">Transmembrane</keyword>
<organism evidence="2 3">
    <name type="scientific">Mycoplasma capricolum subsp. capricolum 14232</name>
    <dbReference type="NCBI Taxonomy" id="1188238"/>
    <lineage>
        <taxon>Bacteria</taxon>
        <taxon>Bacillati</taxon>
        <taxon>Mycoplasmatota</taxon>
        <taxon>Mollicutes</taxon>
        <taxon>Mycoplasmataceae</taxon>
        <taxon>Mycoplasma</taxon>
    </lineage>
</organism>
<evidence type="ECO:0000313" key="2">
    <source>
        <dbReference type="EMBL" id="KEZ17059.1"/>
    </source>
</evidence>
<keyword evidence="1" id="KW-1133">Transmembrane helix</keyword>
<keyword evidence="1" id="KW-0472">Membrane</keyword>